<protein>
    <submittedName>
        <fullName evidence="1">Uncharacterized protein</fullName>
    </submittedName>
</protein>
<reference evidence="1 2" key="1">
    <citation type="submission" date="2019-10" db="EMBL/GenBank/DDBJ databases">
        <title>Bifidobacterium from non-human primates.</title>
        <authorList>
            <person name="Modesto M."/>
        </authorList>
    </citation>
    <scope>NUCLEOTIDE SEQUENCE [LARGE SCALE GENOMIC DNA]</scope>
    <source>
        <strain evidence="1 2">SMA1</strain>
    </source>
</reference>
<comment type="caution">
    <text evidence="1">The sequence shown here is derived from an EMBL/GenBank/DDBJ whole genome shotgun (WGS) entry which is preliminary data.</text>
</comment>
<keyword evidence="2" id="KW-1185">Reference proteome</keyword>
<name>A0ABX0CFA7_9BIFI</name>
<accession>A0ABX0CFA7</accession>
<sequence>MSTTKPSSRQDERDEQRMLDLAARILFADNHSDVNLSLVYERDGRAQTVGDLTLTAHHGNRLQLTFNGDLDTLGAISLLAVAMSGRLNINTMQAIDNFDKGTDE</sequence>
<proteinExistence type="predicted"/>
<evidence type="ECO:0000313" key="2">
    <source>
        <dbReference type="Proteomes" id="UP000475155"/>
    </source>
</evidence>
<organism evidence="1 2">
    <name type="scientific">Bifidobacterium saimiriisciurei</name>
    <dbReference type="NCBI Taxonomy" id="2661627"/>
    <lineage>
        <taxon>Bacteria</taxon>
        <taxon>Bacillati</taxon>
        <taxon>Actinomycetota</taxon>
        <taxon>Actinomycetes</taxon>
        <taxon>Bifidobacteriales</taxon>
        <taxon>Bifidobacteriaceae</taxon>
        <taxon>Bifidobacterium</taxon>
    </lineage>
</organism>
<gene>
    <name evidence="1" type="ORF">GFD18_10245</name>
</gene>
<dbReference type="Proteomes" id="UP000475155">
    <property type="component" value="Unassembled WGS sequence"/>
</dbReference>
<dbReference type="RefSeq" id="WP_163228290.1">
    <property type="nucleotide sequence ID" value="NZ_WHZU01000022.1"/>
</dbReference>
<dbReference type="EMBL" id="WHZU01000022">
    <property type="protein sequence ID" value="NEH12445.1"/>
    <property type="molecule type" value="Genomic_DNA"/>
</dbReference>
<evidence type="ECO:0000313" key="1">
    <source>
        <dbReference type="EMBL" id="NEH12445.1"/>
    </source>
</evidence>